<organism evidence="5 6">
    <name type="scientific">Rhizobium rhizogenes NBRC 13257</name>
    <dbReference type="NCBI Taxonomy" id="1220581"/>
    <lineage>
        <taxon>Bacteria</taxon>
        <taxon>Pseudomonadati</taxon>
        <taxon>Pseudomonadota</taxon>
        <taxon>Alphaproteobacteria</taxon>
        <taxon>Hyphomicrobiales</taxon>
        <taxon>Rhizobiaceae</taxon>
        <taxon>Rhizobium/Agrobacterium group</taxon>
        <taxon>Rhizobium</taxon>
    </lineage>
</organism>
<dbReference type="Pfam" id="PF00496">
    <property type="entry name" value="SBP_bac_5"/>
    <property type="match status" value="1"/>
</dbReference>
<dbReference type="Gene3D" id="3.40.190.10">
    <property type="entry name" value="Periplasmic binding protein-like II"/>
    <property type="match status" value="1"/>
</dbReference>
<evidence type="ECO:0000259" key="4">
    <source>
        <dbReference type="Pfam" id="PF00496"/>
    </source>
</evidence>
<dbReference type="Gene3D" id="3.10.105.10">
    <property type="entry name" value="Dipeptide-binding Protein, Domain 3"/>
    <property type="match status" value="1"/>
</dbReference>
<dbReference type="PIRSF" id="PIRSF002741">
    <property type="entry name" value="MppA"/>
    <property type="match status" value="1"/>
</dbReference>
<comment type="subcellular location">
    <subcellularLocation>
        <location evidence="1">Periplasm</location>
    </subcellularLocation>
</comment>
<name>A0AA87U7B9_RHIRH</name>
<dbReference type="GO" id="GO:0030288">
    <property type="term" value="C:outer membrane-bounded periplasmic space"/>
    <property type="evidence" value="ECO:0007669"/>
    <property type="project" value="UniProtKB-ARBA"/>
</dbReference>
<keyword evidence="3" id="KW-0732">Signal</keyword>
<dbReference type="GO" id="GO:1904680">
    <property type="term" value="F:peptide transmembrane transporter activity"/>
    <property type="evidence" value="ECO:0007669"/>
    <property type="project" value="TreeGrafter"/>
</dbReference>
<dbReference type="RefSeq" id="WP_042471059.1">
    <property type="nucleotide sequence ID" value="NZ_BAYX01000003.1"/>
</dbReference>
<dbReference type="AlphaFoldDB" id="A0AA87U7B9"/>
<evidence type="ECO:0000313" key="6">
    <source>
        <dbReference type="Proteomes" id="UP000026941"/>
    </source>
</evidence>
<dbReference type="InterPro" id="IPR030678">
    <property type="entry name" value="Peptide/Ni-bd"/>
</dbReference>
<dbReference type="Proteomes" id="UP000026941">
    <property type="component" value="Unassembled WGS sequence"/>
</dbReference>
<evidence type="ECO:0000256" key="2">
    <source>
        <dbReference type="ARBA" id="ARBA00005695"/>
    </source>
</evidence>
<dbReference type="EMBL" id="BAYX01000003">
    <property type="protein sequence ID" value="GAJ92383.1"/>
    <property type="molecule type" value="Genomic_DNA"/>
</dbReference>
<dbReference type="PANTHER" id="PTHR30290">
    <property type="entry name" value="PERIPLASMIC BINDING COMPONENT OF ABC TRANSPORTER"/>
    <property type="match status" value="1"/>
</dbReference>
<evidence type="ECO:0000256" key="3">
    <source>
        <dbReference type="ARBA" id="ARBA00022729"/>
    </source>
</evidence>
<dbReference type="CDD" id="cd08517">
    <property type="entry name" value="PBP2_NikA_DppA_OppA_like_13"/>
    <property type="match status" value="1"/>
</dbReference>
<comment type="caution">
    <text evidence="5">The sequence shown here is derived from an EMBL/GenBank/DDBJ whole genome shotgun (WGS) entry which is preliminary data.</text>
</comment>
<dbReference type="GO" id="GO:0043190">
    <property type="term" value="C:ATP-binding cassette (ABC) transporter complex"/>
    <property type="evidence" value="ECO:0007669"/>
    <property type="project" value="InterPro"/>
</dbReference>
<evidence type="ECO:0000256" key="1">
    <source>
        <dbReference type="ARBA" id="ARBA00004418"/>
    </source>
</evidence>
<dbReference type="InterPro" id="IPR039424">
    <property type="entry name" value="SBP_5"/>
</dbReference>
<dbReference type="InterPro" id="IPR000914">
    <property type="entry name" value="SBP_5_dom"/>
</dbReference>
<protein>
    <submittedName>
        <fullName evidence="5">ABC transporter substrate-binding protein</fullName>
    </submittedName>
</protein>
<accession>A0AA87U7B9</accession>
<dbReference type="SUPFAM" id="SSF53850">
    <property type="entry name" value="Periplasmic binding protein-like II"/>
    <property type="match status" value="1"/>
</dbReference>
<sequence>MNIRRRQFNQVLAFATIGTVAPLGRFARAAEPAAGGTLTLLVQPEPPTLVTLAHTAGPTTRVSGKVTEGLLAYGLEDFKPIPQLATEWQVSDDGLQYTFKLRQGVKWHDGKDFTSADVAFSILALKEVHPRGRATFSSVTEVATPDDHTAIIRLSKPAPYLLGALQASESPIVPKHVYEGSTDLPGNANGRAPVGTGPFIFREWVVGSHVILDRNPDYWDKGLPYLDRIVIKFIPDASARLAALETGEVYIAPDTPVSLSEIDRIKTLPTLSVEDRGNDYSPTVYRIEFNLANKYFQHDKVRQAVAHAIDRQKIADIAFYGYAIPAPSPISPYLKTFYNPDTPVYAFDQTKAEKLLDEAGFPRGGDGVRFEVPHDVMPYGDTYTRIGDYLRDALSKIGIKVDLRGQDVPTWLKRVYTDRDFAFVTGGMGNTFDPTIGVQRLYWSKNFKKGVPFSNGSGYNNPEIDSIFEQAAVENDHAKRVELFNRMQVIIATDLPDITLVSFRQLTIFNKKVHDHTVVADGLSGSLSNAYLLKNA</sequence>
<comment type="similarity">
    <text evidence="2">Belongs to the bacterial solute-binding protein 5 family.</text>
</comment>
<dbReference type="PANTHER" id="PTHR30290:SF38">
    <property type="entry name" value="D,D-DIPEPTIDE-BINDING PERIPLASMIC PROTEIN DDPA-RELATED"/>
    <property type="match status" value="1"/>
</dbReference>
<evidence type="ECO:0000313" key="5">
    <source>
        <dbReference type="EMBL" id="GAJ92383.1"/>
    </source>
</evidence>
<dbReference type="GO" id="GO:0015833">
    <property type="term" value="P:peptide transport"/>
    <property type="evidence" value="ECO:0007669"/>
    <property type="project" value="TreeGrafter"/>
</dbReference>
<gene>
    <name evidence="5" type="ORF">RRH01S_03_04570</name>
</gene>
<feature type="domain" description="Solute-binding protein family 5" evidence="4">
    <location>
        <begin position="79"/>
        <end position="445"/>
    </location>
</feature>
<reference evidence="5 6" key="1">
    <citation type="submission" date="2014-05" db="EMBL/GenBank/DDBJ databases">
        <title>Whole genome shotgun sequence of Rhizobium rhizogenes NBRC 13257.</title>
        <authorList>
            <person name="Katano-Makiyama Y."/>
            <person name="Hosoyama A."/>
            <person name="Hashimoto M."/>
            <person name="Hosoyama Y."/>
            <person name="Noguchi M."/>
            <person name="Tsuchikane K."/>
            <person name="Kimura A."/>
            <person name="Ohji S."/>
            <person name="Ichikawa N."/>
            <person name="Yamazoe A."/>
            <person name="Fujita N."/>
        </authorList>
    </citation>
    <scope>NUCLEOTIDE SEQUENCE [LARGE SCALE GENOMIC DNA]</scope>
    <source>
        <strain evidence="5 6">NBRC 13257</strain>
    </source>
</reference>
<proteinExistence type="inferred from homology"/>